<reference evidence="1 2" key="1">
    <citation type="submission" date="2017-05" db="EMBL/GenBank/DDBJ databases">
        <title>Isolation of Rhodococcus sp. S2-17 biodegrading of BP-3.</title>
        <authorList>
            <person name="Lee Y."/>
            <person name="Kim K.H."/>
            <person name="Chun B.H."/>
            <person name="Jung H.S."/>
            <person name="Jeon C.O."/>
        </authorList>
    </citation>
    <scope>NUCLEOTIDE SEQUENCE [LARGE SCALE GENOMIC DNA]</scope>
    <source>
        <strain evidence="1 2">S2-17</strain>
    </source>
</reference>
<name>A0A2S2BR82_9NOCA</name>
<dbReference type="RefSeq" id="WP_109327106.1">
    <property type="nucleotide sequence ID" value="NZ_CP021354.1"/>
</dbReference>
<dbReference type="KEGG" id="roz:CBI38_05675"/>
<sequence length="130" mass="14911">MAARWIEQITGLFEDKKRWRRYKARKEQLPTSYRTGIDGIERYFMYAGSIVKGDVLIQMLEDLADLIERAAADGTPIRGIVGDDPVEFADTFIQNYSDGRWINKERKRLTDALDKAADEGVNAPETENRP</sequence>
<dbReference type="AlphaFoldDB" id="A0A2S2BR82"/>
<organism evidence="1 2">
    <name type="scientific">Rhodococcus oxybenzonivorans</name>
    <dbReference type="NCBI Taxonomy" id="1990687"/>
    <lineage>
        <taxon>Bacteria</taxon>
        <taxon>Bacillati</taxon>
        <taxon>Actinomycetota</taxon>
        <taxon>Actinomycetes</taxon>
        <taxon>Mycobacteriales</taxon>
        <taxon>Nocardiaceae</taxon>
        <taxon>Rhodococcus</taxon>
    </lineage>
</organism>
<evidence type="ECO:0008006" key="3">
    <source>
        <dbReference type="Google" id="ProtNLM"/>
    </source>
</evidence>
<accession>A0A2S2BR82</accession>
<gene>
    <name evidence="1" type="ORF">CBI38_05675</name>
</gene>
<dbReference type="Pfam" id="PF06304">
    <property type="entry name" value="DUF1048"/>
    <property type="match status" value="1"/>
</dbReference>
<dbReference type="EMBL" id="CP021354">
    <property type="protein sequence ID" value="AWK71140.1"/>
    <property type="molecule type" value="Genomic_DNA"/>
</dbReference>
<keyword evidence="2" id="KW-1185">Reference proteome</keyword>
<dbReference type="Proteomes" id="UP000245711">
    <property type="component" value="Chromosome"/>
</dbReference>
<dbReference type="SUPFAM" id="SSF158560">
    <property type="entry name" value="BH3980-like"/>
    <property type="match status" value="1"/>
</dbReference>
<proteinExistence type="predicted"/>
<dbReference type="OrthoDB" id="8083683at2"/>
<dbReference type="InterPro" id="IPR008316">
    <property type="entry name" value="UCP029876"/>
</dbReference>
<protein>
    <recommendedName>
        <fullName evidence="3">DNA-binding ferritin-like protein (Dps family)</fullName>
    </recommendedName>
</protein>
<evidence type="ECO:0000313" key="2">
    <source>
        <dbReference type="Proteomes" id="UP000245711"/>
    </source>
</evidence>
<evidence type="ECO:0000313" key="1">
    <source>
        <dbReference type="EMBL" id="AWK71140.1"/>
    </source>
</evidence>
<dbReference type="Gene3D" id="1.10.1900.10">
    <property type="entry name" value="c-terminal domain of poly(a) binding protein"/>
    <property type="match status" value="1"/>
</dbReference>